<dbReference type="EMBL" id="MG757153">
    <property type="protein sequence ID" value="AVD99206.1"/>
    <property type="molecule type" value="Genomic_DNA"/>
</dbReference>
<gene>
    <name evidence="1" type="ORF">SEA_BILLNYE_1</name>
    <name evidence="2" type="ORF">SEA_BILLNYE_247</name>
</gene>
<accession>A0A2L1IVL0</accession>
<reference evidence="1 3" key="1">
    <citation type="submission" date="2018-01" db="EMBL/GenBank/DDBJ databases">
        <authorList>
            <person name="Grinwald M.F."/>
            <person name="Tasoff P."/>
            <person name="Simpson K.F."/>
            <person name="Vasser A."/>
            <person name="Shaffer C.D."/>
            <person name="Weston-Hafer K.A."/>
            <person name="Russell D.A."/>
            <person name="Pope W.H."/>
            <person name="Jacobs-Sera D."/>
            <person name="Hendrix R.W."/>
            <person name="Hatfull G.F."/>
        </authorList>
    </citation>
    <scope>NUCLEOTIDE SEQUENCE [LARGE SCALE GENOMIC DNA]</scope>
</reference>
<evidence type="ECO:0000313" key="1">
    <source>
        <dbReference type="EMBL" id="AVD99206.1"/>
    </source>
</evidence>
<evidence type="ECO:0000313" key="2">
    <source>
        <dbReference type="EMBL" id="AVD99416.1"/>
    </source>
</evidence>
<organism evidence="1 3">
    <name type="scientific">Streptomyces phage BillNye</name>
    <dbReference type="NCBI Taxonomy" id="2079426"/>
    <lineage>
        <taxon>Viruses</taxon>
        <taxon>Duplodnaviria</taxon>
        <taxon>Heunggongvirae</taxon>
        <taxon>Uroviricota</taxon>
        <taxon>Caudoviricetes</taxon>
        <taxon>Stanwilliamsviridae</taxon>
        <taxon>Loccivirinae</taxon>
        <taxon>Wilnyevirus</taxon>
        <taxon>Wilnyevirus billnye</taxon>
    </lineage>
</organism>
<evidence type="ECO:0000313" key="3">
    <source>
        <dbReference type="Proteomes" id="UP000241925"/>
    </source>
</evidence>
<protein>
    <submittedName>
        <fullName evidence="1">Uncharacterized protein</fullName>
    </submittedName>
</protein>
<keyword evidence="3" id="KW-1185">Reference proteome</keyword>
<sequence>MMITGRDNIEMARVLAVRAALRLEIRTGMKRSGRGASTLALANEISGSSARNKVKGYEALNAYIVSILGTEFDRPL</sequence>
<proteinExistence type="predicted"/>
<dbReference type="Proteomes" id="UP000241925">
    <property type="component" value="Segment"/>
</dbReference>
<name>A0A2L1IVL0_9CAUD</name>
<dbReference type="EMBL" id="MG757153">
    <property type="protein sequence ID" value="AVD99416.1"/>
    <property type="molecule type" value="Genomic_DNA"/>
</dbReference>